<dbReference type="EMBL" id="EQ973811">
    <property type="protein sequence ID" value="EEF45662.1"/>
    <property type="molecule type" value="Genomic_DNA"/>
</dbReference>
<dbReference type="InParanoid" id="B9RSP5"/>
<evidence type="ECO:0000313" key="1">
    <source>
        <dbReference type="EMBL" id="EEF45662.1"/>
    </source>
</evidence>
<sequence length="51" mass="5550">MTALPIVETQSGDVSALPGLDHVSRTISVHMAQDDSTYRVYLLPIPLVITK</sequence>
<proteinExistence type="predicted"/>
<dbReference type="Proteomes" id="UP000008311">
    <property type="component" value="Unassembled WGS sequence"/>
</dbReference>
<protein>
    <submittedName>
        <fullName evidence="1">Uncharacterized protein</fullName>
    </submittedName>
</protein>
<name>B9RSP5_RICCO</name>
<dbReference type="AlphaFoldDB" id="B9RSP5"/>
<reference evidence="2" key="1">
    <citation type="journal article" date="2010" name="Nat. Biotechnol.">
        <title>Draft genome sequence of the oilseed species Ricinus communis.</title>
        <authorList>
            <person name="Chan A.P."/>
            <person name="Crabtree J."/>
            <person name="Zhao Q."/>
            <person name="Lorenzi H."/>
            <person name="Orvis J."/>
            <person name="Puiu D."/>
            <person name="Melake-Berhan A."/>
            <person name="Jones K.M."/>
            <person name="Redman J."/>
            <person name="Chen G."/>
            <person name="Cahoon E.B."/>
            <person name="Gedil M."/>
            <person name="Stanke M."/>
            <person name="Haas B.J."/>
            <person name="Wortman J.R."/>
            <person name="Fraser-Liggett C.M."/>
            <person name="Ravel J."/>
            <person name="Rabinowicz P.D."/>
        </authorList>
    </citation>
    <scope>NUCLEOTIDE SEQUENCE [LARGE SCALE GENOMIC DNA]</scope>
    <source>
        <strain evidence="2">cv. Hale</strain>
    </source>
</reference>
<organism evidence="1 2">
    <name type="scientific">Ricinus communis</name>
    <name type="common">Castor bean</name>
    <dbReference type="NCBI Taxonomy" id="3988"/>
    <lineage>
        <taxon>Eukaryota</taxon>
        <taxon>Viridiplantae</taxon>
        <taxon>Streptophyta</taxon>
        <taxon>Embryophyta</taxon>
        <taxon>Tracheophyta</taxon>
        <taxon>Spermatophyta</taxon>
        <taxon>Magnoliopsida</taxon>
        <taxon>eudicotyledons</taxon>
        <taxon>Gunneridae</taxon>
        <taxon>Pentapetalae</taxon>
        <taxon>rosids</taxon>
        <taxon>fabids</taxon>
        <taxon>Malpighiales</taxon>
        <taxon>Euphorbiaceae</taxon>
        <taxon>Acalyphoideae</taxon>
        <taxon>Acalypheae</taxon>
        <taxon>Ricinus</taxon>
    </lineage>
</organism>
<keyword evidence="2" id="KW-1185">Reference proteome</keyword>
<evidence type="ECO:0000313" key="2">
    <source>
        <dbReference type="Proteomes" id="UP000008311"/>
    </source>
</evidence>
<accession>B9RSP5</accession>
<gene>
    <name evidence="1" type="ORF">RCOM_1729450</name>
</gene>